<keyword evidence="1" id="KW-0677">Repeat</keyword>
<dbReference type="SUPFAM" id="SSF48452">
    <property type="entry name" value="TPR-like"/>
    <property type="match status" value="1"/>
</dbReference>
<organism evidence="4 5">
    <name type="scientific">Chelydra serpentina</name>
    <name type="common">Snapping turtle</name>
    <name type="synonym">Testudo serpentina</name>
    <dbReference type="NCBI Taxonomy" id="8475"/>
    <lineage>
        <taxon>Eukaryota</taxon>
        <taxon>Metazoa</taxon>
        <taxon>Chordata</taxon>
        <taxon>Craniata</taxon>
        <taxon>Vertebrata</taxon>
        <taxon>Euteleostomi</taxon>
        <taxon>Archelosauria</taxon>
        <taxon>Testudinata</taxon>
        <taxon>Testudines</taxon>
        <taxon>Cryptodira</taxon>
        <taxon>Durocryptodira</taxon>
        <taxon>Americhelydia</taxon>
        <taxon>Chelydroidea</taxon>
        <taxon>Chelydridae</taxon>
        <taxon>Chelydra</taxon>
    </lineage>
</organism>
<evidence type="ECO:0000256" key="1">
    <source>
        <dbReference type="ARBA" id="ARBA00022737"/>
    </source>
</evidence>
<name>A0A8C3SFP3_CHESE</name>
<dbReference type="AlphaFoldDB" id="A0A8C3SFP3"/>
<evidence type="ECO:0000256" key="3">
    <source>
        <dbReference type="SAM" id="MobiDB-lite"/>
    </source>
</evidence>
<dbReference type="Gene3D" id="1.25.40.10">
    <property type="entry name" value="Tetratricopeptide repeat domain"/>
    <property type="match status" value="1"/>
</dbReference>
<dbReference type="PANTHER" id="PTHR11242">
    <property type="entry name" value="ARYL HYDROCARBON RECEPTOR INTERACTING PROTEIN RELATED"/>
    <property type="match status" value="1"/>
</dbReference>
<dbReference type="Ensembl" id="ENSCSRT00000013810.1">
    <property type="protein sequence ID" value="ENSCSRP00000013268.1"/>
    <property type="gene ID" value="ENSCSRG00000010089.1"/>
</dbReference>
<proteinExistence type="predicted"/>
<dbReference type="InterPro" id="IPR039663">
    <property type="entry name" value="AIP/AIPL1/TTC9"/>
</dbReference>
<sequence>MESRIRKAVEFKVEGNRCYKEKKFREAIGTYHRALLQLKGAQGSPGQSPLTEEQLRLVESTEVECYDSLTGRSRPGTGGGYSSFPRLLLGRDTIPGGGTPPTAR</sequence>
<keyword evidence="2" id="KW-0802">TPR repeat</keyword>
<reference evidence="4" key="1">
    <citation type="submission" date="2025-08" db="UniProtKB">
        <authorList>
            <consortium name="Ensembl"/>
        </authorList>
    </citation>
    <scope>IDENTIFICATION</scope>
</reference>
<evidence type="ECO:0000313" key="5">
    <source>
        <dbReference type="Proteomes" id="UP000694403"/>
    </source>
</evidence>
<keyword evidence="5" id="KW-1185">Reference proteome</keyword>
<accession>A0A8C3SFP3</accession>
<protein>
    <submittedName>
        <fullName evidence="4">Tetratricopeptide repeat domain 9B</fullName>
    </submittedName>
</protein>
<dbReference type="PANTHER" id="PTHR11242:SF13">
    <property type="entry name" value="TETRATRICOPEPTIDE REPEAT PROTEIN 9B"/>
    <property type="match status" value="1"/>
</dbReference>
<dbReference type="Proteomes" id="UP000694403">
    <property type="component" value="Unplaced"/>
</dbReference>
<evidence type="ECO:0000313" key="4">
    <source>
        <dbReference type="Ensembl" id="ENSCSRP00000013268.1"/>
    </source>
</evidence>
<feature type="compositionally biased region" description="Gly residues" evidence="3">
    <location>
        <begin position="95"/>
        <end position="104"/>
    </location>
</feature>
<evidence type="ECO:0000256" key="2">
    <source>
        <dbReference type="ARBA" id="ARBA00022803"/>
    </source>
</evidence>
<reference evidence="4" key="2">
    <citation type="submission" date="2025-09" db="UniProtKB">
        <authorList>
            <consortium name="Ensembl"/>
        </authorList>
    </citation>
    <scope>IDENTIFICATION</scope>
</reference>
<dbReference type="InterPro" id="IPR011990">
    <property type="entry name" value="TPR-like_helical_dom_sf"/>
</dbReference>
<feature type="region of interest" description="Disordered" evidence="3">
    <location>
        <begin position="68"/>
        <end position="104"/>
    </location>
</feature>